<protein>
    <submittedName>
        <fullName evidence="1">Uncharacterized protein</fullName>
    </submittedName>
</protein>
<dbReference type="PANTHER" id="PTHR36026">
    <property type="entry name" value="OS05G0542100 PROTEIN"/>
    <property type="match status" value="1"/>
</dbReference>
<dbReference type="Proteomes" id="UP000823749">
    <property type="component" value="Chromosome 1"/>
</dbReference>
<name>A0AAV6LM53_9ERIC</name>
<sequence>MTVMQKLRMFVVQEPVVAASCLIAGVVLFHQDGMEFRVQTPDDRSSQGLSCLTGSSVVNVSGLFLPAVVRPILDSFETPKQAPPPALNEARTTVYCTFSMIKYNVVPITMLVCWISSVACVDVSGS</sequence>
<dbReference type="AlphaFoldDB" id="A0AAV6LM53"/>
<dbReference type="PANTHER" id="PTHR36026:SF1">
    <property type="entry name" value="OS05G0542100 PROTEIN"/>
    <property type="match status" value="1"/>
</dbReference>
<reference evidence="1" key="1">
    <citation type="submission" date="2020-08" db="EMBL/GenBank/DDBJ databases">
        <title>Plant Genome Project.</title>
        <authorList>
            <person name="Zhang R.-G."/>
        </authorList>
    </citation>
    <scope>NUCLEOTIDE SEQUENCE</scope>
    <source>
        <strain evidence="1">WSP0</strain>
        <tissue evidence="1">Leaf</tissue>
    </source>
</reference>
<accession>A0AAV6LM53</accession>
<comment type="caution">
    <text evidence="1">The sequence shown here is derived from an EMBL/GenBank/DDBJ whole genome shotgun (WGS) entry which is preliminary data.</text>
</comment>
<evidence type="ECO:0000313" key="2">
    <source>
        <dbReference type="Proteomes" id="UP000823749"/>
    </source>
</evidence>
<gene>
    <name evidence="1" type="ORF">RHGRI_001831</name>
</gene>
<evidence type="ECO:0000313" key="1">
    <source>
        <dbReference type="EMBL" id="KAG5566032.1"/>
    </source>
</evidence>
<organism evidence="1 2">
    <name type="scientific">Rhododendron griersonianum</name>
    <dbReference type="NCBI Taxonomy" id="479676"/>
    <lineage>
        <taxon>Eukaryota</taxon>
        <taxon>Viridiplantae</taxon>
        <taxon>Streptophyta</taxon>
        <taxon>Embryophyta</taxon>
        <taxon>Tracheophyta</taxon>
        <taxon>Spermatophyta</taxon>
        <taxon>Magnoliopsida</taxon>
        <taxon>eudicotyledons</taxon>
        <taxon>Gunneridae</taxon>
        <taxon>Pentapetalae</taxon>
        <taxon>asterids</taxon>
        <taxon>Ericales</taxon>
        <taxon>Ericaceae</taxon>
        <taxon>Ericoideae</taxon>
        <taxon>Rhodoreae</taxon>
        <taxon>Rhododendron</taxon>
    </lineage>
</organism>
<keyword evidence="2" id="KW-1185">Reference proteome</keyword>
<proteinExistence type="predicted"/>
<dbReference type="EMBL" id="JACTNZ010000001">
    <property type="protein sequence ID" value="KAG5566032.1"/>
    <property type="molecule type" value="Genomic_DNA"/>
</dbReference>